<dbReference type="Proteomes" id="UP000789570">
    <property type="component" value="Unassembled WGS sequence"/>
</dbReference>
<dbReference type="OrthoDB" id="2440340at2759"/>
<sequence length="167" mass="19856">MTSYEHRFDFVYFAKKDISKPNTSKCKYRLADSNKPQETILDFKNNSFLDKTRYYNSKVLTSNQIALISMHLGIPNNRILNNGNEDIKESLKSDYVEDILYKYAKDFQYEVQLHSFIIDTSNDAIMDLFKDVDHDYIITYNTSSEPELSDKLINYLMRYYKFQPNEM</sequence>
<dbReference type="EMBL" id="CAJVPQ010003264">
    <property type="protein sequence ID" value="CAG8622796.1"/>
    <property type="molecule type" value="Genomic_DNA"/>
</dbReference>
<evidence type="ECO:0000313" key="2">
    <source>
        <dbReference type="Proteomes" id="UP000789570"/>
    </source>
</evidence>
<comment type="caution">
    <text evidence="1">The sequence shown here is derived from an EMBL/GenBank/DDBJ whole genome shotgun (WGS) entry which is preliminary data.</text>
</comment>
<accession>A0A9N9GN96</accession>
<name>A0A9N9GN96_9GLOM</name>
<proteinExistence type="predicted"/>
<gene>
    <name evidence="1" type="ORF">FCALED_LOCUS9643</name>
</gene>
<organism evidence="1 2">
    <name type="scientific">Funneliformis caledonium</name>
    <dbReference type="NCBI Taxonomy" id="1117310"/>
    <lineage>
        <taxon>Eukaryota</taxon>
        <taxon>Fungi</taxon>
        <taxon>Fungi incertae sedis</taxon>
        <taxon>Mucoromycota</taxon>
        <taxon>Glomeromycotina</taxon>
        <taxon>Glomeromycetes</taxon>
        <taxon>Glomerales</taxon>
        <taxon>Glomeraceae</taxon>
        <taxon>Funneliformis</taxon>
    </lineage>
</organism>
<keyword evidence="2" id="KW-1185">Reference proteome</keyword>
<dbReference type="AlphaFoldDB" id="A0A9N9GN96"/>
<reference evidence="1" key="1">
    <citation type="submission" date="2021-06" db="EMBL/GenBank/DDBJ databases">
        <authorList>
            <person name="Kallberg Y."/>
            <person name="Tangrot J."/>
            <person name="Rosling A."/>
        </authorList>
    </citation>
    <scope>NUCLEOTIDE SEQUENCE</scope>
    <source>
        <strain evidence="1">UK204</strain>
    </source>
</reference>
<evidence type="ECO:0000313" key="1">
    <source>
        <dbReference type="EMBL" id="CAG8622796.1"/>
    </source>
</evidence>
<protein>
    <submittedName>
        <fullName evidence="1">14773_t:CDS:1</fullName>
    </submittedName>
</protein>